<dbReference type="GO" id="GO:0003677">
    <property type="term" value="F:DNA binding"/>
    <property type="evidence" value="ECO:0007669"/>
    <property type="project" value="UniProtKB-KW"/>
</dbReference>
<proteinExistence type="inferred from homology"/>
<protein>
    <recommendedName>
        <fullName evidence="11">Replication factor A C-terminal domain-containing protein</fullName>
    </recommendedName>
</protein>
<dbReference type="GO" id="GO:0008270">
    <property type="term" value="F:zinc ion binding"/>
    <property type="evidence" value="ECO:0007669"/>
    <property type="project" value="UniProtKB-KW"/>
</dbReference>
<evidence type="ECO:0000256" key="6">
    <source>
        <dbReference type="SAM" id="MobiDB-lite"/>
    </source>
</evidence>
<feature type="domain" description="Replication factor A C-terminal" evidence="8">
    <location>
        <begin position="301"/>
        <end position="444"/>
    </location>
</feature>
<evidence type="ECO:0000256" key="2">
    <source>
        <dbReference type="ARBA" id="ARBA00022723"/>
    </source>
</evidence>
<feature type="compositionally biased region" description="Basic and acidic residues" evidence="6">
    <location>
        <begin position="483"/>
        <end position="495"/>
    </location>
</feature>
<dbReference type="SUPFAM" id="SSF50249">
    <property type="entry name" value="Nucleic acid-binding proteins"/>
    <property type="match status" value="2"/>
</dbReference>
<dbReference type="InterPro" id="IPR047192">
    <property type="entry name" value="Euk_RPA1_DBD_C"/>
</dbReference>
<evidence type="ECO:0000259" key="7">
    <source>
        <dbReference type="Pfam" id="PF02721"/>
    </source>
</evidence>
<sequence length="503" mass="55783">MAMKANGKSPITSDYDEKVMFFEMSLLDPTTQLRFRLIHFWEAWNPIKKTLIGLEMLLIDEQGTVIQGFISPGRIQKYLPKMKRGSVYKLNNFYGSSNKSVYRVSSHAVTVSFSWNSELSELLDNTTPFDEDRFRFHSYEEFEANRDLKGDLYDVVGHMKLVNGQSLTERPVLDEVAIAAARHVLVHVQLHDGPVMKLYIWDQAAKEFCLKFKSYENTPTVLLVTTVNTKLLGGTLALTSMSSSRVFMDNDVQPTVDYLAWLCSNPENGKEVNAEVVTKREPMSIGEIFSYMKQESAKEAFFECTATIDDVVHGSPWYYISCGGCHTKASKGPTSLMCAKCGNVNVAGVPQYRAKISVYDNSEQAVFVLLGDAGRQLIGKKASELVSNYFEANETQGVNNEVPVPEALISTIGQKHKFCVKVTEHNLSGKTRSITVTKILSLDTLPDIEASVGTNVAATSDETFLPGNIVSADSKSSVDSADEGTKKTESAEMQKAKRPKCGN</sequence>
<evidence type="ECO:0008006" key="11">
    <source>
        <dbReference type="Google" id="ProtNLM"/>
    </source>
</evidence>
<dbReference type="CDD" id="cd04476">
    <property type="entry name" value="RPA1_DBD_C"/>
    <property type="match status" value="1"/>
</dbReference>
<keyword evidence="5" id="KW-0238">DNA-binding</keyword>
<evidence type="ECO:0000256" key="4">
    <source>
        <dbReference type="ARBA" id="ARBA00022833"/>
    </source>
</evidence>
<dbReference type="InterPro" id="IPR013955">
    <property type="entry name" value="Rep_factor-A_C"/>
</dbReference>
<dbReference type="CDD" id="cd04480">
    <property type="entry name" value="RPA1_DBD_A_like"/>
    <property type="match status" value="1"/>
</dbReference>
<evidence type="ECO:0000256" key="5">
    <source>
        <dbReference type="ARBA" id="ARBA00023125"/>
    </source>
</evidence>
<keyword evidence="3" id="KW-0863">Zinc-finger</keyword>
<evidence type="ECO:0000256" key="3">
    <source>
        <dbReference type="ARBA" id="ARBA00022771"/>
    </source>
</evidence>
<dbReference type="EMBL" id="JAAMPC010000002">
    <property type="protein sequence ID" value="KAG2325210.1"/>
    <property type="molecule type" value="Genomic_DNA"/>
</dbReference>
<dbReference type="PANTHER" id="PTHR47165">
    <property type="entry name" value="OS03G0429900 PROTEIN"/>
    <property type="match status" value="1"/>
</dbReference>
<feature type="domain" description="Replication protein A 70 kDa DNA-binding subunit B/D first OB fold" evidence="7">
    <location>
        <begin position="33"/>
        <end position="119"/>
    </location>
</feature>
<dbReference type="AlphaFoldDB" id="A0A8X8B7J5"/>
<keyword evidence="4" id="KW-0862">Zinc</keyword>
<organism evidence="9 10">
    <name type="scientific">Brassica carinata</name>
    <name type="common">Ethiopian mustard</name>
    <name type="synonym">Abyssinian cabbage</name>
    <dbReference type="NCBI Taxonomy" id="52824"/>
    <lineage>
        <taxon>Eukaryota</taxon>
        <taxon>Viridiplantae</taxon>
        <taxon>Streptophyta</taxon>
        <taxon>Embryophyta</taxon>
        <taxon>Tracheophyta</taxon>
        <taxon>Spermatophyta</taxon>
        <taxon>Magnoliopsida</taxon>
        <taxon>eudicotyledons</taxon>
        <taxon>Gunneridae</taxon>
        <taxon>Pentapetalae</taxon>
        <taxon>rosids</taxon>
        <taxon>malvids</taxon>
        <taxon>Brassicales</taxon>
        <taxon>Brassicaceae</taxon>
        <taxon>Brassiceae</taxon>
        <taxon>Brassica</taxon>
    </lineage>
</organism>
<dbReference type="PANTHER" id="PTHR47165:SF4">
    <property type="entry name" value="OS03G0429900 PROTEIN"/>
    <property type="match status" value="1"/>
</dbReference>
<dbReference type="Pfam" id="PF02721">
    <property type="entry name" value="DUF223"/>
    <property type="match status" value="1"/>
</dbReference>
<evidence type="ECO:0000256" key="1">
    <source>
        <dbReference type="ARBA" id="ARBA00005690"/>
    </source>
</evidence>
<comment type="similarity">
    <text evidence="1">Belongs to the replication factor A protein 1 family.</text>
</comment>
<dbReference type="Pfam" id="PF08646">
    <property type="entry name" value="Rep_fac-A_C"/>
    <property type="match status" value="1"/>
</dbReference>
<name>A0A8X8B7J5_BRACI</name>
<feature type="compositionally biased region" description="Low complexity" evidence="6">
    <location>
        <begin position="470"/>
        <end position="479"/>
    </location>
</feature>
<accession>A0A8X8B7J5</accession>
<evidence type="ECO:0000313" key="9">
    <source>
        <dbReference type="EMBL" id="KAG2325210.1"/>
    </source>
</evidence>
<keyword evidence="10" id="KW-1185">Reference proteome</keyword>
<evidence type="ECO:0000313" key="10">
    <source>
        <dbReference type="Proteomes" id="UP000886595"/>
    </source>
</evidence>
<keyword evidence="2" id="KW-0479">Metal-binding</keyword>
<comment type="caution">
    <text evidence="9">The sequence shown here is derived from an EMBL/GenBank/DDBJ whole genome shotgun (WGS) entry which is preliminary data.</text>
</comment>
<dbReference type="InterPro" id="IPR003871">
    <property type="entry name" value="RFA1B/D_OB_1st"/>
</dbReference>
<feature type="region of interest" description="Disordered" evidence="6">
    <location>
        <begin position="468"/>
        <end position="503"/>
    </location>
</feature>
<dbReference type="Gene3D" id="2.40.50.140">
    <property type="entry name" value="Nucleic acid-binding proteins"/>
    <property type="match status" value="3"/>
</dbReference>
<dbReference type="Proteomes" id="UP000886595">
    <property type="component" value="Unassembled WGS sequence"/>
</dbReference>
<evidence type="ECO:0000259" key="8">
    <source>
        <dbReference type="Pfam" id="PF08646"/>
    </source>
</evidence>
<gene>
    <name evidence="9" type="ORF">Bca52824_007938</name>
</gene>
<dbReference type="InterPro" id="IPR012340">
    <property type="entry name" value="NA-bd_OB-fold"/>
</dbReference>
<reference evidence="9 10" key="1">
    <citation type="submission" date="2020-02" db="EMBL/GenBank/DDBJ databases">
        <authorList>
            <person name="Ma Q."/>
            <person name="Huang Y."/>
            <person name="Song X."/>
            <person name="Pei D."/>
        </authorList>
    </citation>
    <scope>NUCLEOTIDE SEQUENCE [LARGE SCALE GENOMIC DNA]</scope>
    <source>
        <strain evidence="9">Sxm20200214</strain>
        <tissue evidence="9">Leaf</tissue>
    </source>
</reference>